<dbReference type="GO" id="GO:0003852">
    <property type="term" value="F:2-isopropylmalate synthase activity"/>
    <property type="evidence" value="ECO:0007669"/>
    <property type="project" value="TreeGrafter"/>
</dbReference>
<dbReference type="RefSeq" id="WP_128744576.1">
    <property type="nucleotide sequence ID" value="NZ_CP035281.1"/>
</dbReference>
<dbReference type="EMBL" id="CP035281">
    <property type="protein sequence ID" value="QAT41922.1"/>
    <property type="molecule type" value="Genomic_DNA"/>
</dbReference>
<reference evidence="3 4" key="1">
    <citation type="submission" date="2019-01" db="EMBL/GenBank/DDBJ databases">
        <title>Draft genomes of a novel of Aminipila strains.</title>
        <authorList>
            <person name="Ma S."/>
        </authorList>
    </citation>
    <scope>NUCLEOTIDE SEQUENCE [LARGE SCALE GENOMIC DNA]</scope>
    <source>
        <strain evidence="4">JN-39</strain>
    </source>
</reference>
<keyword evidence="4" id="KW-1185">Reference proteome</keyword>
<dbReference type="PANTHER" id="PTHR10277:SF9">
    <property type="entry name" value="2-ISOPROPYLMALATE SYNTHASE 1, CHLOROPLASTIC-RELATED"/>
    <property type="match status" value="1"/>
</dbReference>
<evidence type="ECO:0000313" key="4">
    <source>
        <dbReference type="Proteomes" id="UP000287601"/>
    </source>
</evidence>
<dbReference type="OrthoDB" id="9804858at2"/>
<dbReference type="Gene3D" id="3.20.20.70">
    <property type="entry name" value="Aldolase class I"/>
    <property type="match status" value="1"/>
</dbReference>
<dbReference type="GO" id="GO:0009098">
    <property type="term" value="P:L-leucine biosynthetic process"/>
    <property type="evidence" value="ECO:0007669"/>
    <property type="project" value="TreeGrafter"/>
</dbReference>
<protein>
    <submittedName>
        <fullName evidence="3">4-hydroxy-2-ketovalerate aldolase</fullName>
    </submittedName>
</protein>
<accession>A0A410PSI0</accession>
<dbReference type="PANTHER" id="PTHR10277">
    <property type="entry name" value="HOMOCITRATE SYNTHASE-RELATED"/>
    <property type="match status" value="1"/>
</dbReference>
<name>A0A410PSI0_9FIRM</name>
<feature type="domain" description="Pyruvate carboxyltransferase" evidence="2">
    <location>
        <begin position="3"/>
        <end position="244"/>
    </location>
</feature>
<proteinExistence type="predicted"/>
<keyword evidence="1" id="KW-0464">Manganese</keyword>
<sequence>MNKIRILDCTLRDGGYINHWNFGRDTIQEIISNLTVSGIEIIECGFLRDVPYQEDVAVFSCVSQITPFIASKKEKALYVAMIALGDINPEKILPYDGTSIGGIRLTFHKHEWAEAKSTAAILKEKGYQVFVQPVGTTSYSDEELLGLIKEVNGLQPYAFYLVDTLGILYRHDLLRLFYLIDHNLDPQIKIGFHSHNNLQLSFANAQELLRLHSKRELILDASVYGMGRGVGNLATELLAEYINVNIEPRYHITPLLTIADQYLSSIFSEQRWGYALPYFLSAVEQCHPNYAAHLLKKETLTIESIFKILSLLPADKKDIYHPEMVDKLYLDLQNCEIDDETSIEYLKKSISGKTVLLLAPGITLDTHKGEIQTFVEREDPLIISTNFISREFESDILFVSNRKRLNAMQKEIALQPYIMATSNLLEELPSSVKFMNYSSYLGEGQAADNAGAMLIRILNKAGVVKIALAGFDGFDVDSTNNYYINSFKSVIERKTAEQKNEDITRQLRLALNGIPYQLVTPTRYGLQ</sequence>
<dbReference type="Pfam" id="PF00682">
    <property type="entry name" value="HMGL-like"/>
    <property type="match status" value="1"/>
</dbReference>
<dbReference type="InterPro" id="IPR050073">
    <property type="entry name" value="2-IPM_HCS-like"/>
</dbReference>
<dbReference type="InterPro" id="IPR013785">
    <property type="entry name" value="Aldolase_TIM"/>
</dbReference>
<evidence type="ECO:0000259" key="2">
    <source>
        <dbReference type="Pfam" id="PF00682"/>
    </source>
</evidence>
<dbReference type="InterPro" id="IPR000891">
    <property type="entry name" value="PYR_CT"/>
</dbReference>
<gene>
    <name evidence="3" type="ORF">EQM06_01040</name>
</gene>
<dbReference type="AlphaFoldDB" id="A0A410PSI0"/>
<dbReference type="Proteomes" id="UP000287601">
    <property type="component" value="Chromosome"/>
</dbReference>
<dbReference type="CDD" id="cd07944">
    <property type="entry name" value="DRE_TIM_HOA_like"/>
    <property type="match status" value="1"/>
</dbReference>
<dbReference type="SUPFAM" id="SSF51569">
    <property type="entry name" value="Aldolase"/>
    <property type="match status" value="1"/>
</dbReference>
<evidence type="ECO:0000256" key="1">
    <source>
        <dbReference type="ARBA" id="ARBA00023211"/>
    </source>
</evidence>
<dbReference type="KEGG" id="amij:EQM06_01040"/>
<evidence type="ECO:0000313" key="3">
    <source>
        <dbReference type="EMBL" id="QAT41922.1"/>
    </source>
</evidence>
<organism evidence="3 4">
    <name type="scientific">Aminipila luticellarii</name>
    <dbReference type="NCBI Taxonomy" id="2507160"/>
    <lineage>
        <taxon>Bacteria</taxon>
        <taxon>Bacillati</taxon>
        <taxon>Bacillota</taxon>
        <taxon>Clostridia</taxon>
        <taxon>Peptostreptococcales</taxon>
        <taxon>Anaerovoracaceae</taxon>
        <taxon>Aminipila</taxon>
    </lineage>
</organism>